<evidence type="ECO:0000256" key="3">
    <source>
        <dbReference type="ARBA" id="ARBA00023136"/>
    </source>
</evidence>
<organism evidence="6 7">
    <name type="scientific">Methylobacterium isbiliense</name>
    <dbReference type="NCBI Taxonomy" id="315478"/>
    <lineage>
        <taxon>Bacteria</taxon>
        <taxon>Pseudomonadati</taxon>
        <taxon>Pseudomonadota</taxon>
        <taxon>Alphaproteobacteria</taxon>
        <taxon>Hyphomicrobiales</taxon>
        <taxon>Methylobacteriaceae</taxon>
        <taxon>Methylobacterium</taxon>
    </lineage>
</organism>
<dbReference type="EMBL" id="BPQQ01000095">
    <property type="protein sequence ID" value="GJE03869.1"/>
    <property type="molecule type" value="Genomic_DNA"/>
</dbReference>
<feature type="transmembrane region" description="Helical" evidence="4">
    <location>
        <begin position="159"/>
        <end position="181"/>
    </location>
</feature>
<sequence length="390" mass="39901">MLHRRWLILAVLFAARTVIAYQFQSVAAASFALLQDGVLDFAGLGLLIGCHMLPGIALALPGGVLAHRFGGKPIVLAGLGLMALGGVMMTSLSTGALFAGRIVSGAGAALLNVVLTRMVTDWFVGREMVAAFGIFVASWPLGIAIALVTLPALALAQGWASVALASALASVAALILVQAFYTDPPTATPIHAPRQTTIGATVPAREYGLAAAAGLIWGLYNVSLVIFVSAAPDIFLANGYRVDTAGLITSILGWVLVMVLPAGGLIAQRVGRPTAFSVASLVMIAGAALALALTSQTIASLLILAVIFGLPAGLLLSLPGELLSAEARSSGMGVFYLSFYLAMTGLPVVAGILREATDTPSSPILFGAGTALLAALGMLLIGRYRTRTTP</sequence>
<comment type="caution">
    <text evidence="6">The sequence shown here is derived from an EMBL/GenBank/DDBJ whole genome shotgun (WGS) entry which is preliminary data.</text>
</comment>
<feature type="transmembrane region" description="Helical" evidence="4">
    <location>
        <begin position="207"/>
        <end position="227"/>
    </location>
</feature>
<reference evidence="6" key="2">
    <citation type="submission" date="2021-08" db="EMBL/GenBank/DDBJ databases">
        <authorList>
            <person name="Tani A."/>
            <person name="Ola A."/>
            <person name="Ogura Y."/>
            <person name="Katsura K."/>
            <person name="Hayashi T."/>
        </authorList>
    </citation>
    <scope>NUCLEOTIDE SEQUENCE</scope>
    <source>
        <strain evidence="6">DSM 17168</strain>
    </source>
</reference>
<feature type="transmembrane region" description="Helical" evidence="4">
    <location>
        <begin position="73"/>
        <end position="92"/>
    </location>
</feature>
<feature type="transmembrane region" description="Helical" evidence="4">
    <location>
        <begin position="98"/>
        <end position="116"/>
    </location>
</feature>
<feature type="transmembrane region" description="Helical" evidence="4">
    <location>
        <begin position="274"/>
        <end position="292"/>
    </location>
</feature>
<name>A0ABQ4SKV9_9HYPH</name>
<keyword evidence="2 4" id="KW-1133">Transmembrane helix</keyword>
<feature type="transmembrane region" description="Helical" evidence="4">
    <location>
        <begin position="298"/>
        <end position="318"/>
    </location>
</feature>
<protein>
    <submittedName>
        <fullName evidence="6">Hexuronate transporter</fullName>
    </submittedName>
</protein>
<dbReference type="InterPro" id="IPR011701">
    <property type="entry name" value="MFS"/>
</dbReference>
<dbReference type="PROSITE" id="PS50850">
    <property type="entry name" value="MFS"/>
    <property type="match status" value="1"/>
</dbReference>
<dbReference type="RefSeq" id="WP_238241245.1">
    <property type="nucleotide sequence ID" value="NZ_BPQQ01000095.1"/>
</dbReference>
<keyword evidence="7" id="KW-1185">Reference proteome</keyword>
<accession>A0ABQ4SKV9</accession>
<evidence type="ECO:0000313" key="6">
    <source>
        <dbReference type="EMBL" id="GJE03869.1"/>
    </source>
</evidence>
<feature type="transmembrane region" description="Helical" evidence="4">
    <location>
        <begin position="128"/>
        <end position="153"/>
    </location>
</feature>
<gene>
    <name evidence="6" type="primary">exuT</name>
    <name evidence="6" type="ORF">GMJLKIPL_5826</name>
</gene>
<proteinExistence type="predicted"/>
<dbReference type="Pfam" id="PF07690">
    <property type="entry name" value="MFS_1"/>
    <property type="match status" value="1"/>
</dbReference>
<feature type="transmembrane region" description="Helical" evidence="4">
    <location>
        <begin position="247"/>
        <end position="267"/>
    </location>
</feature>
<evidence type="ECO:0000313" key="7">
    <source>
        <dbReference type="Proteomes" id="UP001055153"/>
    </source>
</evidence>
<keyword evidence="1 4" id="KW-0812">Transmembrane</keyword>
<reference evidence="6" key="1">
    <citation type="journal article" date="2021" name="Front. Microbiol.">
        <title>Comprehensive Comparative Genomics and Phenotyping of Methylobacterium Species.</title>
        <authorList>
            <person name="Alessa O."/>
            <person name="Ogura Y."/>
            <person name="Fujitani Y."/>
            <person name="Takami H."/>
            <person name="Hayashi T."/>
            <person name="Sahin N."/>
            <person name="Tani A."/>
        </authorList>
    </citation>
    <scope>NUCLEOTIDE SEQUENCE</scope>
    <source>
        <strain evidence="6">DSM 17168</strain>
    </source>
</reference>
<evidence type="ECO:0000256" key="1">
    <source>
        <dbReference type="ARBA" id="ARBA00022692"/>
    </source>
</evidence>
<dbReference type="InterPro" id="IPR036259">
    <property type="entry name" value="MFS_trans_sf"/>
</dbReference>
<dbReference type="Proteomes" id="UP001055153">
    <property type="component" value="Unassembled WGS sequence"/>
</dbReference>
<dbReference type="SUPFAM" id="SSF103473">
    <property type="entry name" value="MFS general substrate transporter"/>
    <property type="match status" value="1"/>
</dbReference>
<feature type="transmembrane region" description="Helical" evidence="4">
    <location>
        <begin position="44"/>
        <end position="66"/>
    </location>
</feature>
<dbReference type="PANTHER" id="PTHR23527:SF1">
    <property type="entry name" value="BLL3282 PROTEIN"/>
    <property type="match status" value="1"/>
</dbReference>
<keyword evidence="3 4" id="KW-0472">Membrane</keyword>
<feature type="transmembrane region" description="Helical" evidence="4">
    <location>
        <begin position="364"/>
        <end position="382"/>
    </location>
</feature>
<dbReference type="Gene3D" id="1.20.1250.20">
    <property type="entry name" value="MFS general substrate transporter like domains"/>
    <property type="match status" value="2"/>
</dbReference>
<dbReference type="InterPro" id="IPR052952">
    <property type="entry name" value="MFS-Transporter"/>
</dbReference>
<dbReference type="InterPro" id="IPR020846">
    <property type="entry name" value="MFS_dom"/>
</dbReference>
<feature type="transmembrane region" description="Helical" evidence="4">
    <location>
        <begin position="330"/>
        <end position="352"/>
    </location>
</feature>
<feature type="domain" description="Major facilitator superfamily (MFS) profile" evidence="5">
    <location>
        <begin position="8"/>
        <end position="385"/>
    </location>
</feature>
<dbReference type="PANTHER" id="PTHR23527">
    <property type="entry name" value="BLL3282 PROTEIN"/>
    <property type="match status" value="1"/>
</dbReference>
<evidence type="ECO:0000256" key="2">
    <source>
        <dbReference type="ARBA" id="ARBA00022989"/>
    </source>
</evidence>
<evidence type="ECO:0000256" key="4">
    <source>
        <dbReference type="SAM" id="Phobius"/>
    </source>
</evidence>
<evidence type="ECO:0000259" key="5">
    <source>
        <dbReference type="PROSITE" id="PS50850"/>
    </source>
</evidence>